<dbReference type="AlphaFoldDB" id="A0AAE0WP76"/>
<keyword evidence="3" id="KW-0949">S-adenosyl-L-methionine</keyword>
<reference evidence="8" key="1">
    <citation type="submission" date="2023-07" db="EMBL/GenBank/DDBJ databases">
        <title>Black Yeasts Isolated from many extreme environments.</title>
        <authorList>
            <person name="Coleine C."/>
            <person name="Stajich J.E."/>
            <person name="Selbmann L."/>
        </authorList>
    </citation>
    <scope>NUCLEOTIDE SEQUENCE</scope>
    <source>
        <strain evidence="8">CCFEE 5485</strain>
    </source>
</reference>
<dbReference type="SFLD" id="SFLDS00029">
    <property type="entry name" value="Radical_SAM"/>
    <property type="match status" value="1"/>
</dbReference>
<dbReference type="GO" id="GO:0046872">
    <property type="term" value="F:metal ion binding"/>
    <property type="evidence" value="ECO:0007669"/>
    <property type="project" value="UniProtKB-KW"/>
</dbReference>
<evidence type="ECO:0000256" key="5">
    <source>
        <dbReference type="ARBA" id="ARBA00022898"/>
    </source>
</evidence>
<evidence type="ECO:0000256" key="6">
    <source>
        <dbReference type="ARBA" id="ARBA00023004"/>
    </source>
</evidence>
<dbReference type="InterPro" id="IPR058240">
    <property type="entry name" value="rSAM_sf"/>
</dbReference>
<evidence type="ECO:0000256" key="3">
    <source>
        <dbReference type="ARBA" id="ARBA00022691"/>
    </source>
</evidence>
<comment type="cofactor">
    <cofactor evidence="1">
        <name>pyridoxal 5'-phosphate</name>
        <dbReference type="ChEBI" id="CHEBI:597326"/>
    </cofactor>
</comment>
<dbReference type="PANTHER" id="PTHR30538:SF0">
    <property type="entry name" value="L-LYSINE 2,3-AMINOMUTASE AQ_1632-RELATED"/>
    <property type="match status" value="1"/>
</dbReference>
<evidence type="ECO:0000256" key="1">
    <source>
        <dbReference type="ARBA" id="ARBA00001933"/>
    </source>
</evidence>
<dbReference type="GO" id="GO:0051539">
    <property type="term" value="F:4 iron, 4 sulfur cluster binding"/>
    <property type="evidence" value="ECO:0007669"/>
    <property type="project" value="UniProtKB-KW"/>
</dbReference>
<evidence type="ECO:0000256" key="7">
    <source>
        <dbReference type="ARBA" id="ARBA00023014"/>
    </source>
</evidence>
<name>A0AAE0WP76_9PEZI</name>
<dbReference type="Gene3D" id="3.20.20.70">
    <property type="entry name" value="Aldolase class I"/>
    <property type="match status" value="1"/>
</dbReference>
<dbReference type="InterPro" id="IPR013785">
    <property type="entry name" value="Aldolase_TIM"/>
</dbReference>
<sequence length="411" mass="46723">MFKLSVPQPNMLDRNHLDYILAAMKRPETSRVEMRKISELVRTRMNPHPAGQKEENVPQLDGKPVSGLQHKYRETVLFFPSEGQYCHAYCTYCFRWAQFTSVGSEQVFKSSNRDVLLRYVQQHPMVSDVLVTGGDPMVMPASTLRHYLEPLFGPGSPPHLDTIRIGTKSLAWWPYRFVHDPDAADILRLFSEITASGKHLTIQAHFSHPREVEHPVTQEAIRLIRMTGAQIRSQAPLIKHVNDQPKTWASMWKLQSRLGVIPYYMFVERDTGARDFFSVPLTRALDIFSSAYSQLPGTARTVRGPSMSASPGKVCVLGETTINDRRYFVLKFLQSRNPEWSQKVFLAEFDPNASWFDDLKPAFGAKEFFFNEQYQQQKLNVDGGSSGQLCDVDWLAGKGVTSDSGQVDLSM</sequence>
<dbReference type="Proteomes" id="UP001274830">
    <property type="component" value="Unassembled WGS sequence"/>
</dbReference>
<dbReference type="InterPro" id="IPR007197">
    <property type="entry name" value="rSAM"/>
</dbReference>
<keyword evidence="2" id="KW-0004">4Fe-4S</keyword>
<proteinExistence type="predicted"/>
<organism evidence="8 9">
    <name type="scientific">Recurvomyces mirabilis</name>
    <dbReference type="NCBI Taxonomy" id="574656"/>
    <lineage>
        <taxon>Eukaryota</taxon>
        <taxon>Fungi</taxon>
        <taxon>Dikarya</taxon>
        <taxon>Ascomycota</taxon>
        <taxon>Pezizomycotina</taxon>
        <taxon>Dothideomycetes</taxon>
        <taxon>Dothideomycetidae</taxon>
        <taxon>Mycosphaerellales</taxon>
        <taxon>Teratosphaeriaceae</taxon>
        <taxon>Recurvomyces</taxon>
    </lineage>
</organism>
<comment type="caution">
    <text evidence="8">The sequence shown here is derived from an EMBL/GenBank/DDBJ whole genome shotgun (WGS) entry which is preliminary data.</text>
</comment>
<evidence type="ECO:0000313" key="9">
    <source>
        <dbReference type="Proteomes" id="UP001274830"/>
    </source>
</evidence>
<evidence type="ECO:0000256" key="2">
    <source>
        <dbReference type="ARBA" id="ARBA00022485"/>
    </source>
</evidence>
<keyword evidence="7" id="KW-0411">Iron-sulfur</keyword>
<evidence type="ECO:0000256" key="4">
    <source>
        <dbReference type="ARBA" id="ARBA00022723"/>
    </source>
</evidence>
<evidence type="ECO:0008006" key="10">
    <source>
        <dbReference type="Google" id="ProtNLM"/>
    </source>
</evidence>
<keyword evidence="5" id="KW-0663">Pyridoxal phosphate</keyword>
<dbReference type="EMBL" id="JAUTXT010000015">
    <property type="protein sequence ID" value="KAK3675256.1"/>
    <property type="molecule type" value="Genomic_DNA"/>
</dbReference>
<dbReference type="SUPFAM" id="SSF102114">
    <property type="entry name" value="Radical SAM enzymes"/>
    <property type="match status" value="1"/>
</dbReference>
<dbReference type="PANTHER" id="PTHR30538">
    <property type="entry name" value="LYSINE 2,3-AMINOMUTASE-RELATED"/>
    <property type="match status" value="1"/>
</dbReference>
<gene>
    <name evidence="8" type="ORF">LTR78_004766</name>
</gene>
<dbReference type="InterPro" id="IPR003739">
    <property type="entry name" value="Lys_aminomutase/Glu_NH3_mut"/>
</dbReference>
<protein>
    <recommendedName>
        <fullName evidence="10">Lysine 2,3-aminomutase</fullName>
    </recommendedName>
</protein>
<evidence type="ECO:0000313" key="8">
    <source>
        <dbReference type="EMBL" id="KAK3675256.1"/>
    </source>
</evidence>
<keyword evidence="6" id="KW-0408">Iron</keyword>
<keyword evidence="4" id="KW-0479">Metal-binding</keyword>
<keyword evidence="9" id="KW-1185">Reference proteome</keyword>
<dbReference type="GO" id="GO:0003824">
    <property type="term" value="F:catalytic activity"/>
    <property type="evidence" value="ECO:0007669"/>
    <property type="project" value="InterPro"/>
</dbReference>
<dbReference type="SFLD" id="SFLDG01070">
    <property type="entry name" value="PLP-dependent"/>
    <property type="match status" value="1"/>
</dbReference>
<accession>A0AAE0WP76</accession>